<evidence type="ECO:0000313" key="7">
    <source>
        <dbReference type="EMBL" id="SCY37938.1"/>
    </source>
</evidence>
<feature type="chain" id="PRO_5044540534" evidence="4">
    <location>
        <begin position="18"/>
        <end position="502"/>
    </location>
</feature>
<reference evidence="7 9" key="3">
    <citation type="submission" date="2016-10" db="EMBL/GenBank/DDBJ databases">
        <authorList>
            <person name="Varghese N."/>
            <person name="Submissions S."/>
        </authorList>
    </citation>
    <scope>NUCLEOTIDE SEQUENCE [LARGE SCALE GENOMIC DNA]</scope>
    <source>
        <strain evidence="7 9">ATCC 33218</strain>
    </source>
</reference>
<reference evidence="6" key="1">
    <citation type="submission" date="2014-09" db="EMBL/GenBank/DDBJ databases">
        <authorList>
            <person name="GOMEZ-VALERO Laura"/>
        </authorList>
    </citation>
    <scope>NUCLEOTIDE SEQUENCE</scope>
    <source>
        <strain evidence="6">ATCC33218</strain>
    </source>
</reference>
<feature type="domain" description="Glycoside hydrolase family 5" evidence="5">
    <location>
        <begin position="186"/>
        <end position="476"/>
    </location>
</feature>
<dbReference type="InterPro" id="IPR001547">
    <property type="entry name" value="Glyco_hydro_5"/>
</dbReference>
<dbReference type="AlphaFoldDB" id="A0A098GIM4"/>
<dbReference type="RefSeq" id="WP_045099592.1">
    <property type="nucleotide sequence ID" value="NZ_CP020615.1"/>
</dbReference>
<dbReference type="PANTHER" id="PTHR34142:SF1">
    <property type="entry name" value="GLYCOSIDE HYDROLASE FAMILY 5 DOMAIN-CONTAINING PROTEIN"/>
    <property type="match status" value="1"/>
</dbReference>
<sequence length="502" mass="55006">MNKLIAMISFIPALVFSATITNNITGVGPHGSIKPYICIQRSDGTVTLRLAPGMTGDANQASGNQGYAGGAIRFDGCTGDNTYLGYIGFLISNNGNNSINEYKPPEGVHIALKNPAIDASGNVTGSIEYTPIADNPNLTQAKPGSNWPFAGINLSGMEFGKVIDPTVIPNLSLTDSSTTNSDFKDTEEFIKAGINTVRVPISWGFLQLDGPGIGVLNEEYYENYIAPLLRSLTQAKVNTIVDLHAYMRYSKFGEQISGCNPAFTAHCPDGTLITDEAAYKSIWGQLAERMLKDSKIDKNYLMLDLMNEPVDVPDDKVFTIQAALIKMLREQNYRGYILVEGNNWTGLHSWTTYQWTGSDGTPYTNATLFTRDNFAKAGITDLSKVVINVHQYLDSDYSGTHDTCLQDLTTTGSNGFNLNAFGDYLTTNQLQAIVTEFGAGRSSDSCRAPLTHFMQYLQDNAAKDKGYGFVGWTIWSTGHGWGNYNLRVLPNSYQMDVLKQFL</sequence>
<dbReference type="GO" id="GO:0009251">
    <property type="term" value="P:glucan catabolic process"/>
    <property type="evidence" value="ECO:0007669"/>
    <property type="project" value="TreeGrafter"/>
</dbReference>
<evidence type="ECO:0000259" key="5">
    <source>
        <dbReference type="Pfam" id="PF00150"/>
    </source>
</evidence>
<dbReference type="InterPro" id="IPR017853">
    <property type="entry name" value="GH"/>
</dbReference>
<dbReference type="PATRIC" id="fig|451.8.peg.1151"/>
<dbReference type="GO" id="GO:0008810">
    <property type="term" value="F:cellulase activity"/>
    <property type="evidence" value="ECO:0007669"/>
    <property type="project" value="UniProtKB-EC"/>
</dbReference>
<evidence type="ECO:0000256" key="3">
    <source>
        <dbReference type="RuleBase" id="RU361153"/>
    </source>
</evidence>
<organism evidence="6 8">
    <name type="scientific">Legionella micdadei</name>
    <name type="common">Tatlockia micdadei</name>
    <dbReference type="NCBI Taxonomy" id="451"/>
    <lineage>
        <taxon>Bacteria</taxon>
        <taxon>Pseudomonadati</taxon>
        <taxon>Pseudomonadota</taxon>
        <taxon>Gammaproteobacteria</taxon>
        <taxon>Legionellales</taxon>
        <taxon>Legionellaceae</taxon>
        <taxon>Legionella</taxon>
    </lineage>
</organism>
<dbReference type="PANTHER" id="PTHR34142">
    <property type="entry name" value="ENDO-BETA-1,4-GLUCANASE A"/>
    <property type="match status" value="1"/>
</dbReference>
<dbReference type="Proteomes" id="UP000182998">
    <property type="component" value="Unassembled WGS sequence"/>
</dbReference>
<dbReference type="OrthoDB" id="6769681at2"/>
<gene>
    <name evidence="6" type="ORF">LMI_2047</name>
    <name evidence="7" type="ORF">SAMN02982997_01541</name>
</gene>
<evidence type="ECO:0000313" key="8">
    <source>
        <dbReference type="Proteomes" id="UP000032414"/>
    </source>
</evidence>
<protein>
    <submittedName>
        <fullName evidence="7">Endoglucanase</fullName>
    </submittedName>
    <submittedName>
        <fullName evidence="6">Putative Cellulase</fullName>
        <ecNumber evidence="6">3.2.1.4</ecNumber>
    </submittedName>
</protein>
<feature type="signal peptide" evidence="4">
    <location>
        <begin position="1"/>
        <end position="17"/>
    </location>
</feature>
<evidence type="ECO:0000256" key="1">
    <source>
        <dbReference type="ARBA" id="ARBA00022801"/>
    </source>
</evidence>
<dbReference type="EMBL" id="LN614830">
    <property type="protein sequence ID" value="CEG61331.1"/>
    <property type="molecule type" value="Genomic_DNA"/>
</dbReference>
<dbReference type="InterPro" id="IPR018087">
    <property type="entry name" value="Glyco_hydro_5_CS"/>
</dbReference>
<name>A0A098GIM4_LEGMI</name>
<dbReference type="Proteomes" id="UP000032414">
    <property type="component" value="Chromosome I"/>
</dbReference>
<dbReference type="Pfam" id="PF00150">
    <property type="entry name" value="Cellulase"/>
    <property type="match status" value="1"/>
</dbReference>
<evidence type="ECO:0000313" key="6">
    <source>
        <dbReference type="EMBL" id="CEG61331.1"/>
    </source>
</evidence>
<evidence type="ECO:0000256" key="4">
    <source>
        <dbReference type="SAM" id="SignalP"/>
    </source>
</evidence>
<comment type="similarity">
    <text evidence="3">Belongs to the glycosyl hydrolase 5 (cellulase A) family.</text>
</comment>
<dbReference type="PROSITE" id="PS00659">
    <property type="entry name" value="GLYCOSYL_HYDROL_F5"/>
    <property type="match status" value="1"/>
</dbReference>
<reference evidence="8" key="2">
    <citation type="submission" date="2014-09" db="EMBL/GenBank/DDBJ databases">
        <authorList>
            <person name="Gomez-Valero L."/>
        </authorList>
    </citation>
    <scope>NUCLEOTIDE SEQUENCE [LARGE SCALE GENOMIC DNA]</scope>
    <source>
        <strain evidence="8">ATCC33218</strain>
    </source>
</reference>
<dbReference type="SUPFAM" id="SSF51445">
    <property type="entry name" value="(Trans)glycosidases"/>
    <property type="match status" value="1"/>
</dbReference>
<dbReference type="HOGENOM" id="CLU_544900_0_0_6"/>
<dbReference type="STRING" id="451.B6N58_05815"/>
<keyword evidence="9" id="KW-1185">Reference proteome</keyword>
<evidence type="ECO:0000313" key="9">
    <source>
        <dbReference type="Proteomes" id="UP000182998"/>
    </source>
</evidence>
<evidence type="ECO:0000256" key="2">
    <source>
        <dbReference type="ARBA" id="ARBA00023295"/>
    </source>
</evidence>
<dbReference type="EC" id="3.2.1.4" evidence="6"/>
<keyword evidence="1 3" id="KW-0378">Hydrolase</keyword>
<keyword evidence="4" id="KW-0732">Signal</keyword>
<dbReference type="KEGG" id="tmc:LMI_2047"/>
<dbReference type="EMBL" id="FMVN01000007">
    <property type="protein sequence ID" value="SCY37938.1"/>
    <property type="molecule type" value="Genomic_DNA"/>
</dbReference>
<dbReference type="Gene3D" id="3.20.20.80">
    <property type="entry name" value="Glycosidases"/>
    <property type="match status" value="1"/>
</dbReference>
<accession>A0A098GIM4</accession>
<keyword evidence="2 3" id="KW-0326">Glycosidase</keyword>
<proteinExistence type="inferred from homology"/>